<feature type="transmembrane region" description="Helical" evidence="1">
    <location>
        <begin position="12"/>
        <end position="41"/>
    </location>
</feature>
<dbReference type="AlphaFoldDB" id="A0A839IR38"/>
<keyword evidence="1" id="KW-0472">Membrane</keyword>
<feature type="transmembrane region" description="Helical" evidence="1">
    <location>
        <begin position="92"/>
        <end position="114"/>
    </location>
</feature>
<evidence type="ECO:0008006" key="4">
    <source>
        <dbReference type="Google" id="ProtNLM"/>
    </source>
</evidence>
<feature type="transmembrane region" description="Helical" evidence="1">
    <location>
        <begin position="200"/>
        <end position="220"/>
    </location>
</feature>
<sequence>MFQDLNRLLKDSFEFFFANFTVILSLILPVLLPVTIFGLFAEQAWIVEDNSNAAQVYASIAFVNALTYPLYHAALIRFMHDRINGHQIAGAGAYYFSALRLWLPLLILNLMIGFSILAGLLLLIIPGLILMVRMTFAEFYCVLEQKKPVTAFKLSWQDTKADFWLILTGAGVIYMTLFTLESGLSMLFGDNTLGVVMDAVLRVFFGVCYTLFTIFAYRMYVRHVQLSQDNDQERDDDSRREDDQD</sequence>
<keyword evidence="1" id="KW-1133">Transmembrane helix</keyword>
<name>A0A839IR38_9GAMM</name>
<proteinExistence type="predicted"/>
<evidence type="ECO:0000313" key="2">
    <source>
        <dbReference type="EMBL" id="MBB1487745.1"/>
    </source>
</evidence>
<gene>
    <name evidence="2" type="ORF">H4O21_14130</name>
</gene>
<accession>A0A839IR38</accession>
<dbReference type="EMBL" id="JACJFM010000018">
    <property type="protein sequence ID" value="MBB1487745.1"/>
    <property type="molecule type" value="Genomic_DNA"/>
</dbReference>
<evidence type="ECO:0000313" key="3">
    <source>
        <dbReference type="Proteomes" id="UP000565262"/>
    </source>
</evidence>
<reference evidence="2 3" key="1">
    <citation type="submission" date="2020-08" db="EMBL/GenBank/DDBJ databases">
        <title>Oceanospirillum sp. nov. isolated from marine sediment.</title>
        <authorList>
            <person name="Ji X."/>
        </authorList>
    </citation>
    <scope>NUCLEOTIDE SEQUENCE [LARGE SCALE GENOMIC DNA]</scope>
    <source>
        <strain evidence="2 3">D5</strain>
    </source>
</reference>
<comment type="caution">
    <text evidence="2">The sequence shown here is derived from an EMBL/GenBank/DDBJ whole genome shotgun (WGS) entry which is preliminary data.</text>
</comment>
<feature type="transmembrane region" description="Helical" evidence="1">
    <location>
        <begin position="163"/>
        <end position="180"/>
    </location>
</feature>
<organism evidence="2 3">
    <name type="scientific">Oceanospirillum sediminis</name>
    <dbReference type="NCBI Taxonomy" id="2760088"/>
    <lineage>
        <taxon>Bacteria</taxon>
        <taxon>Pseudomonadati</taxon>
        <taxon>Pseudomonadota</taxon>
        <taxon>Gammaproteobacteria</taxon>
        <taxon>Oceanospirillales</taxon>
        <taxon>Oceanospirillaceae</taxon>
        <taxon>Oceanospirillum</taxon>
    </lineage>
</organism>
<feature type="transmembrane region" description="Helical" evidence="1">
    <location>
        <begin position="120"/>
        <end position="143"/>
    </location>
</feature>
<feature type="transmembrane region" description="Helical" evidence="1">
    <location>
        <begin position="53"/>
        <end position="71"/>
    </location>
</feature>
<protein>
    <recommendedName>
        <fullName evidence="4">Glycerophosphoryl diester phosphodiesterase membrane domain-containing protein</fullName>
    </recommendedName>
</protein>
<keyword evidence="3" id="KW-1185">Reference proteome</keyword>
<dbReference type="RefSeq" id="WP_182809522.1">
    <property type="nucleotide sequence ID" value="NZ_JACJFM010000018.1"/>
</dbReference>
<evidence type="ECO:0000256" key="1">
    <source>
        <dbReference type="SAM" id="Phobius"/>
    </source>
</evidence>
<keyword evidence="1" id="KW-0812">Transmembrane</keyword>
<dbReference type="Proteomes" id="UP000565262">
    <property type="component" value="Unassembled WGS sequence"/>
</dbReference>